<sequence>MNLVNPRLPLCSSRRDESVATKNASIGVRTKPHAPPEVSPLRAREVHAPPENVATAGPPSSAAGISAVAAVDRRRAQGTTSNVVVRSKEALLCGQAAFSGGTCIHTAFDKFTVASPPPPPLPMASHPPEDDHARTTNNATTSHAVVRSKEALLCGQAAFLGGTCIHTAFEKFTVASPPPPPLPMASPPPEDDQARTTNNDKICSLSEEKVNAKMQRIEVESDSDILTPQSSQYDFNTIEAAQTSFRGVISSVKVDFGRNNALFLSGVSLTTTSTEVEQSPICSRRRPYPTPATSPPSEPPSISTPPQVAIVLLCKP</sequence>
<feature type="compositionally biased region" description="Pro residues" evidence="1">
    <location>
        <begin position="288"/>
        <end position="303"/>
    </location>
</feature>
<feature type="compositionally biased region" description="Pro residues" evidence="1">
    <location>
        <begin position="176"/>
        <end position="188"/>
    </location>
</feature>
<proteinExistence type="predicted"/>
<feature type="region of interest" description="Disordered" evidence="1">
    <location>
        <begin position="274"/>
        <end position="305"/>
    </location>
</feature>
<name>A0A0D3A5C1_BRAOL</name>
<dbReference type="AlphaFoldDB" id="A0A0D3A5C1"/>
<accession>A0A0D3A5C1</accession>
<dbReference type="Gramene" id="Bo1g031840.1">
    <property type="protein sequence ID" value="Bo1g031840.1"/>
    <property type="gene ID" value="Bo1g031840"/>
</dbReference>
<organism evidence="2 3">
    <name type="scientific">Brassica oleracea var. oleracea</name>
    <dbReference type="NCBI Taxonomy" id="109376"/>
    <lineage>
        <taxon>Eukaryota</taxon>
        <taxon>Viridiplantae</taxon>
        <taxon>Streptophyta</taxon>
        <taxon>Embryophyta</taxon>
        <taxon>Tracheophyta</taxon>
        <taxon>Spermatophyta</taxon>
        <taxon>Magnoliopsida</taxon>
        <taxon>eudicotyledons</taxon>
        <taxon>Gunneridae</taxon>
        <taxon>Pentapetalae</taxon>
        <taxon>rosids</taxon>
        <taxon>malvids</taxon>
        <taxon>Brassicales</taxon>
        <taxon>Brassicaceae</taxon>
        <taxon>Brassiceae</taxon>
        <taxon>Brassica</taxon>
    </lineage>
</organism>
<evidence type="ECO:0000313" key="2">
    <source>
        <dbReference type="EnsemblPlants" id="Bo1g031840.1"/>
    </source>
</evidence>
<reference evidence="2 3" key="1">
    <citation type="journal article" date="2014" name="Genome Biol.">
        <title>Transcriptome and methylome profiling reveals relics of genome dominance in the mesopolyploid Brassica oleracea.</title>
        <authorList>
            <person name="Parkin I.A."/>
            <person name="Koh C."/>
            <person name="Tang H."/>
            <person name="Robinson S.J."/>
            <person name="Kagale S."/>
            <person name="Clarke W.E."/>
            <person name="Town C.D."/>
            <person name="Nixon J."/>
            <person name="Krishnakumar V."/>
            <person name="Bidwell S.L."/>
            <person name="Denoeud F."/>
            <person name="Belcram H."/>
            <person name="Links M.G."/>
            <person name="Just J."/>
            <person name="Clarke C."/>
            <person name="Bender T."/>
            <person name="Huebert T."/>
            <person name="Mason A.S."/>
            <person name="Pires J.C."/>
            <person name="Barker G."/>
            <person name="Moore J."/>
            <person name="Walley P.G."/>
            <person name="Manoli S."/>
            <person name="Batley J."/>
            <person name="Edwards D."/>
            <person name="Nelson M.N."/>
            <person name="Wang X."/>
            <person name="Paterson A.H."/>
            <person name="King G."/>
            <person name="Bancroft I."/>
            <person name="Chalhoub B."/>
            <person name="Sharpe A.G."/>
        </authorList>
    </citation>
    <scope>NUCLEOTIDE SEQUENCE</scope>
    <source>
        <strain evidence="2 3">cv. TO1000</strain>
    </source>
</reference>
<dbReference type="EnsemblPlants" id="Bo1g031840.1">
    <property type="protein sequence ID" value="Bo1g031840.1"/>
    <property type="gene ID" value="Bo1g031840"/>
</dbReference>
<dbReference type="Proteomes" id="UP000032141">
    <property type="component" value="Chromosome C1"/>
</dbReference>
<feature type="region of interest" description="Disordered" evidence="1">
    <location>
        <begin position="175"/>
        <end position="197"/>
    </location>
</feature>
<dbReference type="HOGENOM" id="CLU_880950_0_0_1"/>
<evidence type="ECO:0000256" key="1">
    <source>
        <dbReference type="SAM" id="MobiDB-lite"/>
    </source>
</evidence>
<evidence type="ECO:0000313" key="3">
    <source>
        <dbReference type="Proteomes" id="UP000032141"/>
    </source>
</evidence>
<keyword evidence="3" id="KW-1185">Reference proteome</keyword>
<reference evidence="2" key="2">
    <citation type="submission" date="2015-03" db="UniProtKB">
        <authorList>
            <consortium name="EnsemblPlants"/>
        </authorList>
    </citation>
    <scope>IDENTIFICATION</scope>
</reference>
<feature type="region of interest" description="Disordered" evidence="1">
    <location>
        <begin position="14"/>
        <end position="61"/>
    </location>
</feature>
<feature type="region of interest" description="Disordered" evidence="1">
    <location>
        <begin position="115"/>
        <end position="136"/>
    </location>
</feature>
<protein>
    <submittedName>
        <fullName evidence="2">Uncharacterized protein</fullName>
    </submittedName>
</protein>